<sequence length="296" mass="32000">MSALTASGRGVVTTDAQRTRKRKAPGAINPIYYVILIALVAFSMGPIVLSLFAALKTQSQLAADPLGLPTSPQWGNFLVAWTQANMAAGFLNSIIIVGGTVIGVSVIAGLAAYAMARLDLPFSGGFMGYLLVSSALPIQLFLVPLFFLWTKLGLYDTQIGLIIIYCATLSPFATLLLRSFMISIPRDFDDAARIDGAGELRVLFRIVLPIAWPGFLTIALITALDAYNEFLLAQTFIQSPDKMPVSIALYSFREGFSQNYVLISAAGWLMLLPMFVLFLILQRRFVDGISASGLTG</sequence>
<dbReference type="SUPFAM" id="SSF161098">
    <property type="entry name" value="MetI-like"/>
    <property type="match status" value="1"/>
</dbReference>
<dbReference type="GO" id="GO:0055085">
    <property type="term" value="P:transmembrane transport"/>
    <property type="evidence" value="ECO:0007669"/>
    <property type="project" value="InterPro"/>
</dbReference>
<evidence type="ECO:0000256" key="4">
    <source>
        <dbReference type="ARBA" id="ARBA00022692"/>
    </source>
</evidence>
<comment type="subcellular location">
    <subcellularLocation>
        <location evidence="1 7">Cell membrane</location>
        <topology evidence="1 7">Multi-pass membrane protein</topology>
    </subcellularLocation>
</comment>
<feature type="transmembrane region" description="Helical" evidence="7">
    <location>
        <begin position="202"/>
        <end position="224"/>
    </location>
</feature>
<feature type="transmembrane region" description="Helical" evidence="7">
    <location>
        <begin position="260"/>
        <end position="281"/>
    </location>
</feature>
<accession>A0A387BJH4</accession>
<dbReference type="PANTHER" id="PTHR43744">
    <property type="entry name" value="ABC TRANSPORTER PERMEASE PROTEIN MG189-RELATED-RELATED"/>
    <property type="match status" value="1"/>
</dbReference>
<dbReference type="Pfam" id="PF00528">
    <property type="entry name" value="BPD_transp_1"/>
    <property type="match status" value="1"/>
</dbReference>
<evidence type="ECO:0000256" key="5">
    <source>
        <dbReference type="ARBA" id="ARBA00022989"/>
    </source>
</evidence>
<evidence type="ECO:0000313" key="9">
    <source>
        <dbReference type="EMBL" id="AYG02878.1"/>
    </source>
</evidence>
<keyword evidence="6 7" id="KW-0472">Membrane</keyword>
<dbReference type="Proteomes" id="UP000275069">
    <property type="component" value="Chromosome"/>
</dbReference>
<dbReference type="InterPro" id="IPR035906">
    <property type="entry name" value="MetI-like_sf"/>
</dbReference>
<dbReference type="InterPro" id="IPR000515">
    <property type="entry name" value="MetI-like"/>
</dbReference>
<protein>
    <submittedName>
        <fullName evidence="9">Carbohydrate ABC transporter permease</fullName>
    </submittedName>
</protein>
<keyword evidence="5 7" id="KW-1133">Transmembrane helix</keyword>
<dbReference type="AlphaFoldDB" id="A0A387BJH4"/>
<dbReference type="CDD" id="cd06261">
    <property type="entry name" value="TM_PBP2"/>
    <property type="match status" value="1"/>
</dbReference>
<dbReference type="OrthoDB" id="61122at2"/>
<evidence type="ECO:0000256" key="1">
    <source>
        <dbReference type="ARBA" id="ARBA00004651"/>
    </source>
</evidence>
<keyword evidence="2 7" id="KW-0813">Transport</keyword>
<dbReference type="GO" id="GO:0005886">
    <property type="term" value="C:plasma membrane"/>
    <property type="evidence" value="ECO:0007669"/>
    <property type="project" value="UniProtKB-SubCell"/>
</dbReference>
<feature type="transmembrane region" description="Helical" evidence="7">
    <location>
        <begin position="90"/>
        <end position="114"/>
    </location>
</feature>
<name>A0A387BJH4_9MICO</name>
<evidence type="ECO:0000259" key="8">
    <source>
        <dbReference type="PROSITE" id="PS50928"/>
    </source>
</evidence>
<dbReference type="RefSeq" id="WP_120788412.1">
    <property type="nucleotide sequence ID" value="NZ_CP032624.1"/>
</dbReference>
<keyword evidence="4 7" id="KW-0812">Transmembrane</keyword>
<evidence type="ECO:0000313" key="10">
    <source>
        <dbReference type="Proteomes" id="UP000275069"/>
    </source>
</evidence>
<feature type="transmembrane region" description="Helical" evidence="7">
    <location>
        <begin position="31"/>
        <end position="55"/>
    </location>
</feature>
<dbReference type="Gene3D" id="1.10.3720.10">
    <property type="entry name" value="MetI-like"/>
    <property type="match status" value="1"/>
</dbReference>
<dbReference type="PANTHER" id="PTHR43744:SF12">
    <property type="entry name" value="ABC TRANSPORTER PERMEASE PROTEIN MG189-RELATED"/>
    <property type="match status" value="1"/>
</dbReference>
<comment type="similarity">
    <text evidence="7">Belongs to the binding-protein-dependent transport system permease family.</text>
</comment>
<proteinExistence type="inferred from homology"/>
<evidence type="ECO:0000256" key="6">
    <source>
        <dbReference type="ARBA" id="ARBA00023136"/>
    </source>
</evidence>
<reference evidence="9 10" key="1">
    <citation type="submission" date="2018-09" db="EMBL/GenBank/DDBJ databases">
        <title>Genome sequencing of strain 2DFW10M-5.</title>
        <authorList>
            <person name="Heo J."/>
            <person name="Kim S.-J."/>
            <person name="Kwon S.-W."/>
        </authorList>
    </citation>
    <scope>NUCLEOTIDE SEQUENCE [LARGE SCALE GENOMIC DNA]</scope>
    <source>
        <strain evidence="9 10">2DFW10M-5</strain>
    </source>
</reference>
<keyword evidence="3" id="KW-1003">Cell membrane</keyword>
<feature type="transmembrane region" description="Helical" evidence="7">
    <location>
        <begin position="126"/>
        <end position="147"/>
    </location>
</feature>
<gene>
    <name evidence="9" type="ORF">D7I44_04630</name>
</gene>
<feature type="transmembrane region" description="Helical" evidence="7">
    <location>
        <begin position="159"/>
        <end position="181"/>
    </location>
</feature>
<evidence type="ECO:0000256" key="7">
    <source>
        <dbReference type="RuleBase" id="RU363032"/>
    </source>
</evidence>
<keyword evidence="10" id="KW-1185">Reference proteome</keyword>
<feature type="domain" description="ABC transmembrane type-1" evidence="8">
    <location>
        <begin position="90"/>
        <end position="281"/>
    </location>
</feature>
<organism evidence="9 10">
    <name type="scientific">Gryllotalpicola protaetiae</name>
    <dbReference type="NCBI Taxonomy" id="2419771"/>
    <lineage>
        <taxon>Bacteria</taxon>
        <taxon>Bacillati</taxon>
        <taxon>Actinomycetota</taxon>
        <taxon>Actinomycetes</taxon>
        <taxon>Micrococcales</taxon>
        <taxon>Microbacteriaceae</taxon>
        <taxon>Gryllotalpicola</taxon>
    </lineage>
</organism>
<dbReference type="PROSITE" id="PS50928">
    <property type="entry name" value="ABC_TM1"/>
    <property type="match status" value="1"/>
</dbReference>
<dbReference type="EMBL" id="CP032624">
    <property type="protein sequence ID" value="AYG02878.1"/>
    <property type="molecule type" value="Genomic_DNA"/>
</dbReference>
<dbReference type="KEGG" id="gry:D7I44_04630"/>
<evidence type="ECO:0000256" key="2">
    <source>
        <dbReference type="ARBA" id="ARBA00022448"/>
    </source>
</evidence>
<evidence type="ECO:0000256" key="3">
    <source>
        <dbReference type="ARBA" id="ARBA00022475"/>
    </source>
</evidence>